<evidence type="ECO:0000259" key="1">
    <source>
        <dbReference type="Pfam" id="PF00155"/>
    </source>
</evidence>
<dbReference type="InterPro" id="IPR015424">
    <property type="entry name" value="PyrdxlP-dep_Trfase"/>
</dbReference>
<name>A0A8T2QMD7_CERRI</name>
<gene>
    <name evidence="2" type="ORF">KP509_33G012000</name>
</gene>
<dbReference type="SUPFAM" id="SSF53383">
    <property type="entry name" value="PLP-dependent transferases"/>
    <property type="match status" value="1"/>
</dbReference>
<protein>
    <recommendedName>
        <fullName evidence="1">Aminotransferase class I/classII large domain-containing protein</fullName>
    </recommendedName>
</protein>
<dbReference type="InterPro" id="IPR004839">
    <property type="entry name" value="Aminotransferase_I/II_large"/>
</dbReference>
<keyword evidence="3" id="KW-1185">Reference proteome</keyword>
<proteinExistence type="predicted"/>
<evidence type="ECO:0000313" key="3">
    <source>
        <dbReference type="Proteomes" id="UP000825935"/>
    </source>
</evidence>
<evidence type="ECO:0000313" key="2">
    <source>
        <dbReference type="EMBL" id="KAH7285089.1"/>
    </source>
</evidence>
<dbReference type="AlphaFoldDB" id="A0A8T2QMD7"/>
<dbReference type="GO" id="GO:0030170">
    <property type="term" value="F:pyridoxal phosphate binding"/>
    <property type="evidence" value="ECO:0007669"/>
    <property type="project" value="InterPro"/>
</dbReference>
<dbReference type="OrthoDB" id="7042322at2759"/>
<dbReference type="InterPro" id="IPR015421">
    <property type="entry name" value="PyrdxlP-dep_Trfase_major"/>
</dbReference>
<dbReference type="EMBL" id="CM035438">
    <property type="protein sequence ID" value="KAH7285089.1"/>
    <property type="molecule type" value="Genomic_DNA"/>
</dbReference>
<sequence>MARFNGVATKVNISSVDRNTVAMIICNPNNPCGVVYNCEHHLKLPIIAYEIYGHIAFKDQKFCLVASVAVVIPVLTDVGLSKRWMVSGSRLGWIIISNAYAIFVKGRIVENKVREVGTIEQYRNFQ</sequence>
<dbReference type="Pfam" id="PF00155">
    <property type="entry name" value="Aminotran_1_2"/>
    <property type="match status" value="1"/>
</dbReference>
<accession>A0A8T2QMD7</accession>
<reference evidence="2" key="1">
    <citation type="submission" date="2021-08" db="EMBL/GenBank/DDBJ databases">
        <title>WGS assembly of Ceratopteris richardii.</title>
        <authorList>
            <person name="Marchant D.B."/>
            <person name="Chen G."/>
            <person name="Jenkins J."/>
            <person name="Shu S."/>
            <person name="Leebens-Mack J."/>
            <person name="Grimwood J."/>
            <person name="Schmutz J."/>
            <person name="Soltis P."/>
            <person name="Soltis D."/>
            <person name="Chen Z.-H."/>
        </authorList>
    </citation>
    <scope>NUCLEOTIDE SEQUENCE</scope>
    <source>
        <strain evidence="2">Whitten #5841</strain>
        <tissue evidence="2">Leaf</tissue>
    </source>
</reference>
<dbReference type="GO" id="GO:0006572">
    <property type="term" value="P:L-tyrosine catabolic process"/>
    <property type="evidence" value="ECO:0007669"/>
    <property type="project" value="TreeGrafter"/>
</dbReference>
<feature type="domain" description="Aminotransferase class I/classII large" evidence="1">
    <location>
        <begin position="19"/>
        <end position="100"/>
    </location>
</feature>
<dbReference type="Proteomes" id="UP000825935">
    <property type="component" value="Chromosome 33"/>
</dbReference>
<organism evidence="2 3">
    <name type="scientific">Ceratopteris richardii</name>
    <name type="common">Triangle waterfern</name>
    <dbReference type="NCBI Taxonomy" id="49495"/>
    <lineage>
        <taxon>Eukaryota</taxon>
        <taxon>Viridiplantae</taxon>
        <taxon>Streptophyta</taxon>
        <taxon>Embryophyta</taxon>
        <taxon>Tracheophyta</taxon>
        <taxon>Polypodiopsida</taxon>
        <taxon>Polypodiidae</taxon>
        <taxon>Polypodiales</taxon>
        <taxon>Pteridineae</taxon>
        <taxon>Pteridaceae</taxon>
        <taxon>Parkerioideae</taxon>
        <taxon>Ceratopteris</taxon>
    </lineage>
</organism>
<comment type="caution">
    <text evidence="2">The sequence shown here is derived from an EMBL/GenBank/DDBJ whole genome shotgun (WGS) entry which is preliminary data.</text>
</comment>
<dbReference type="Gene3D" id="3.40.640.10">
    <property type="entry name" value="Type I PLP-dependent aspartate aminotransferase-like (Major domain)"/>
    <property type="match status" value="1"/>
</dbReference>
<dbReference type="PANTHER" id="PTHR45744">
    <property type="entry name" value="TYROSINE AMINOTRANSFERASE"/>
    <property type="match status" value="1"/>
</dbReference>
<dbReference type="PANTHER" id="PTHR45744:SF2">
    <property type="entry name" value="TYROSINE AMINOTRANSFERASE"/>
    <property type="match status" value="1"/>
</dbReference>
<dbReference type="GO" id="GO:0004838">
    <property type="term" value="F:L-tyrosine-2-oxoglutarate transaminase activity"/>
    <property type="evidence" value="ECO:0007669"/>
    <property type="project" value="TreeGrafter"/>
</dbReference>